<accession>A0A1B4PTP0</accession>
<dbReference type="InterPro" id="IPR002539">
    <property type="entry name" value="MaoC-like_dom"/>
</dbReference>
<dbReference type="Gene3D" id="3.10.129.10">
    <property type="entry name" value="Hotdog Thioesterase"/>
    <property type="match status" value="1"/>
</dbReference>
<dbReference type="InterPro" id="IPR039375">
    <property type="entry name" value="NodN-like"/>
</dbReference>
<dbReference type="Proteomes" id="UP000094776">
    <property type="component" value="Chromosome 1"/>
</dbReference>
<dbReference type="RefSeq" id="WP_069273221.1">
    <property type="nucleotide sequence ID" value="NZ_CP013443.1"/>
</dbReference>
<dbReference type="SUPFAM" id="SSF54637">
    <property type="entry name" value="Thioesterase/thiol ester dehydrase-isomerase"/>
    <property type="match status" value="1"/>
</dbReference>
<sequence>MTAAALPLIASAQALQARVGAEPLASGWIAIDQHRVDGFADATGDHQWIHVDPERARRESPFGGPIAHGFLTLSLIPALMADAMRFEQKMGVNYGLNRVRFLKPVPVGARVRALFAVKNATDVEKGGVQATWAVSMQVEGAETPLLACAAEFVTRHYF</sequence>
<dbReference type="PANTHER" id="PTHR42993">
    <property type="entry name" value="MAOC-LIKE DEHYDRATASE DOMAIN-CONTAINING PROTEIN"/>
    <property type="match status" value="1"/>
</dbReference>
<evidence type="ECO:0000313" key="2">
    <source>
        <dbReference type="EMBL" id="AOK17289.1"/>
    </source>
</evidence>
<gene>
    <name evidence="2" type="ORF">WT26_15610</name>
</gene>
<dbReference type="InterPro" id="IPR029069">
    <property type="entry name" value="HotDog_dom_sf"/>
</dbReference>
<feature type="domain" description="MaoC-like" evidence="1">
    <location>
        <begin position="16"/>
        <end position="128"/>
    </location>
</feature>
<dbReference type="CDD" id="cd03450">
    <property type="entry name" value="NodN"/>
    <property type="match status" value="1"/>
</dbReference>
<protein>
    <submittedName>
        <fullName evidence="2">Dehydratase</fullName>
    </submittedName>
</protein>
<dbReference type="Pfam" id="PF01575">
    <property type="entry name" value="MaoC_dehydratas"/>
    <property type="match status" value="1"/>
</dbReference>
<dbReference type="EMBL" id="CP013443">
    <property type="protein sequence ID" value="AOK17289.1"/>
    <property type="molecule type" value="Genomic_DNA"/>
</dbReference>
<evidence type="ECO:0000313" key="3">
    <source>
        <dbReference type="Proteomes" id="UP000094776"/>
    </source>
</evidence>
<proteinExistence type="predicted"/>
<dbReference type="AlphaFoldDB" id="A0A1B4PTP0"/>
<reference evidence="2 3" key="1">
    <citation type="submission" date="2015-12" db="EMBL/GenBank/DDBJ databases">
        <title>Diversity of Burkholderia near neighbor genomes.</title>
        <authorList>
            <person name="Sahl J."/>
            <person name="Wagner D."/>
            <person name="Keim P."/>
        </authorList>
    </citation>
    <scope>NUCLEOTIDE SEQUENCE [LARGE SCALE GENOMIC DNA]</scope>
    <source>
        <strain evidence="2 3">MSMB1184WGS</strain>
    </source>
</reference>
<organism evidence="2 3">
    <name type="scientific">Burkholderia cepacia</name>
    <name type="common">Pseudomonas cepacia</name>
    <dbReference type="NCBI Taxonomy" id="292"/>
    <lineage>
        <taxon>Bacteria</taxon>
        <taxon>Pseudomonadati</taxon>
        <taxon>Pseudomonadota</taxon>
        <taxon>Betaproteobacteria</taxon>
        <taxon>Burkholderiales</taxon>
        <taxon>Burkholderiaceae</taxon>
        <taxon>Burkholderia</taxon>
        <taxon>Burkholderia cepacia complex</taxon>
    </lineage>
</organism>
<dbReference type="PANTHER" id="PTHR42993:SF1">
    <property type="entry name" value="MAOC-LIKE DEHYDRATASE DOMAIN-CONTAINING PROTEIN"/>
    <property type="match status" value="1"/>
</dbReference>
<name>A0A1B4PTP0_BURCE</name>
<evidence type="ECO:0000259" key="1">
    <source>
        <dbReference type="Pfam" id="PF01575"/>
    </source>
</evidence>